<feature type="transmembrane region" description="Helical" evidence="1">
    <location>
        <begin position="499"/>
        <end position="516"/>
    </location>
</feature>
<dbReference type="InParanoid" id="G0VEP1"/>
<name>G0VEP1_NAUCA</name>
<protein>
    <recommendedName>
        <fullName evidence="6">Protein YTP1-like C-terminal domain-containing protein</fullName>
    </recommendedName>
</protein>
<evidence type="ECO:0000259" key="3">
    <source>
        <dbReference type="Pfam" id="PF10355"/>
    </source>
</evidence>
<feature type="domain" description="DUF2427" evidence="2">
    <location>
        <begin position="54"/>
        <end position="158"/>
    </location>
</feature>
<dbReference type="HOGENOM" id="CLU_012543_1_0_1"/>
<dbReference type="STRING" id="1064592.G0VEP1"/>
<keyword evidence="1" id="KW-0472">Membrane</keyword>
<evidence type="ECO:0000313" key="5">
    <source>
        <dbReference type="Proteomes" id="UP000001640"/>
    </source>
</evidence>
<feature type="transmembrane region" description="Helical" evidence="1">
    <location>
        <begin position="140"/>
        <end position="160"/>
    </location>
</feature>
<feature type="domain" description="Protein YTP1-like C-terminal" evidence="3">
    <location>
        <begin position="262"/>
        <end position="558"/>
    </location>
</feature>
<proteinExistence type="predicted"/>
<feature type="transmembrane region" description="Helical" evidence="1">
    <location>
        <begin position="282"/>
        <end position="304"/>
    </location>
</feature>
<dbReference type="AlphaFoldDB" id="G0VEP1"/>
<gene>
    <name evidence="4" type="primary">NCAS0D04510</name>
    <name evidence="4" type="ordered locus">NCAS_0D04510</name>
</gene>
<dbReference type="InterPro" id="IPR018827">
    <property type="entry name" value="YTP1_C"/>
</dbReference>
<dbReference type="GeneID" id="96903638"/>
<dbReference type="PANTHER" id="PTHR31685">
    <property type="entry name" value="INTEGRAL MEMBRANE PROTEIN (AFU_ORTHOLOGUE AFUA_6G12730)-RELATED"/>
    <property type="match status" value="1"/>
</dbReference>
<evidence type="ECO:0000313" key="4">
    <source>
        <dbReference type="EMBL" id="CCC70032.1"/>
    </source>
</evidence>
<dbReference type="PANTHER" id="PTHR31685:SF3">
    <property type="entry name" value="INTEGRAL MEMBRANE PROTEIN (AFU_ORTHOLOGUE AFUA_6G12730)"/>
    <property type="match status" value="1"/>
</dbReference>
<keyword evidence="1" id="KW-0812">Transmembrane</keyword>
<organism evidence="4 5">
    <name type="scientific">Naumovozyma castellii</name>
    <name type="common">Yeast</name>
    <name type="synonym">Saccharomyces castellii</name>
    <dbReference type="NCBI Taxonomy" id="27288"/>
    <lineage>
        <taxon>Eukaryota</taxon>
        <taxon>Fungi</taxon>
        <taxon>Dikarya</taxon>
        <taxon>Ascomycota</taxon>
        <taxon>Saccharomycotina</taxon>
        <taxon>Saccharomycetes</taxon>
        <taxon>Saccharomycetales</taxon>
        <taxon>Saccharomycetaceae</taxon>
        <taxon>Naumovozyma</taxon>
    </lineage>
</organism>
<evidence type="ECO:0008006" key="6">
    <source>
        <dbReference type="Google" id="ProtNLM"/>
    </source>
</evidence>
<feature type="transmembrane region" description="Helical" evidence="1">
    <location>
        <begin position="70"/>
        <end position="88"/>
    </location>
</feature>
<keyword evidence="5" id="KW-1185">Reference proteome</keyword>
<keyword evidence="1" id="KW-1133">Transmembrane helix</keyword>
<dbReference type="InterPro" id="IPR018825">
    <property type="entry name" value="DUF2427"/>
</dbReference>
<dbReference type="Pfam" id="PF10355">
    <property type="entry name" value="Ytp1"/>
    <property type="match status" value="1"/>
</dbReference>
<dbReference type="OMA" id="NKGWAWN"/>
<dbReference type="FunCoup" id="G0VEP1">
    <property type="interactions" value="20"/>
</dbReference>
<dbReference type="KEGG" id="ncs:NCAS_0D04510"/>
<evidence type="ECO:0000259" key="2">
    <source>
        <dbReference type="Pfam" id="PF10348"/>
    </source>
</evidence>
<feature type="transmembrane region" description="Helical" evidence="1">
    <location>
        <begin position="355"/>
        <end position="377"/>
    </location>
</feature>
<evidence type="ECO:0000256" key="1">
    <source>
        <dbReference type="SAM" id="Phobius"/>
    </source>
</evidence>
<feature type="transmembrane region" description="Helical" evidence="1">
    <location>
        <begin position="250"/>
        <end position="276"/>
    </location>
</feature>
<dbReference type="EMBL" id="HE576755">
    <property type="protein sequence ID" value="CCC70032.1"/>
    <property type="molecule type" value="Genomic_DNA"/>
</dbReference>
<sequence>MNMHHTKATLAPTNISTWITSMTPVPHEPKMVHGQPILKSPDLTPAERQYWENYNVTTYFTSELGNRTAFNYHVATILLITVIIYPICMILQNVGSKRYLWCLTFNLLLTLSSLLSIAIFHGSFKSYHIYASNIYGKLSWILFSLILVHYIVAVLMTLSGKRPTIINTRRQNDSNDHTFITPESDTQDIQLDDMSTLSPGTSITAEDSSNEIDLEQQQPSLVGKSENFRFNQDTVVYKWVRKLSPLGKLFFPWLNIMLFAFLLVYITMGLAIGNLFGKGVRIFNLLAHWIKGGVFFTLGIVALARYCGLGYNHGWAWNRIIVYSSSDGNDYRDTGLLSKILNPEGMITMEALESFLIFFYGITNVFLEHLAGAGGAWTPKDLQHVSIAFIYIGAGLCGLLVEVKLNQWRYKHTIANIEEDENHKVVVRASPGFSPNPFPALTIFWTGILMSQHAQISMTSTLIHTQWGYLLSYGSFFRLFTFLLLLFHPNKSAKPSYPFTELITSFCLICGGIVFMESTDQVVEALEYRGYTPMFTFNLSVGLTSLIMAWEMTLAMWHDWLTEQRHDNASSSYIEA</sequence>
<accession>G0VEP1</accession>
<reference key="2">
    <citation type="submission" date="2011-08" db="EMBL/GenBank/DDBJ databases">
        <title>Genome sequence of Naumovozyma castellii.</title>
        <authorList>
            <person name="Gordon J.L."/>
            <person name="Armisen D."/>
            <person name="Proux-Wera E."/>
            <person name="OhEigeartaigh S.S."/>
            <person name="Byrne K.P."/>
            <person name="Wolfe K.H."/>
        </authorList>
    </citation>
    <scope>NUCLEOTIDE SEQUENCE</scope>
    <source>
        <strain>Type strain:CBS 4309</strain>
    </source>
</reference>
<feature type="transmembrane region" description="Helical" evidence="1">
    <location>
        <begin position="100"/>
        <end position="120"/>
    </location>
</feature>
<dbReference type="RefSeq" id="XP_003676393.1">
    <property type="nucleotide sequence ID" value="XM_003676345.1"/>
</dbReference>
<feature type="transmembrane region" description="Helical" evidence="1">
    <location>
        <begin position="467"/>
        <end position="487"/>
    </location>
</feature>
<feature type="transmembrane region" description="Helical" evidence="1">
    <location>
        <begin position="383"/>
        <end position="401"/>
    </location>
</feature>
<feature type="transmembrane region" description="Helical" evidence="1">
    <location>
        <begin position="536"/>
        <end position="557"/>
    </location>
</feature>
<dbReference type="Proteomes" id="UP000001640">
    <property type="component" value="Chromosome 4"/>
</dbReference>
<dbReference type="Pfam" id="PF10348">
    <property type="entry name" value="DUF2427"/>
    <property type="match status" value="1"/>
</dbReference>
<dbReference type="eggNOG" id="ENOG502QW3E">
    <property type="taxonomic scope" value="Eukaryota"/>
</dbReference>
<reference evidence="4 5" key="1">
    <citation type="journal article" date="2011" name="Proc. Natl. Acad. Sci. U.S.A.">
        <title>Evolutionary erosion of yeast sex chromosomes by mating-type switching accidents.</title>
        <authorList>
            <person name="Gordon J.L."/>
            <person name="Armisen D."/>
            <person name="Proux-Wera E."/>
            <person name="Oheigeartaigh S.S."/>
            <person name="Byrne K.P."/>
            <person name="Wolfe K.H."/>
        </authorList>
    </citation>
    <scope>NUCLEOTIDE SEQUENCE [LARGE SCALE GENOMIC DNA]</scope>
    <source>
        <strain evidence="5">ATCC 76901 / BCRC 22586 / CBS 4309 / NBRC 1992 / NRRL Y-12630</strain>
    </source>
</reference>
<dbReference type="OrthoDB" id="4005299at2759"/>